<dbReference type="GO" id="GO:0032543">
    <property type="term" value="P:mitochondrial translation"/>
    <property type="evidence" value="ECO:0007669"/>
    <property type="project" value="TreeGrafter"/>
</dbReference>
<dbReference type="AlphaFoldDB" id="A0A2U9NSD0"/>
<dbReference type="PROSITE" id="PS00732">
    <property type="entry name" value="RIBOSOMAL_S16"/>
    <property type="match status" value="1"/>
</dbReference>
<protein>
    <recommendedName>
        <fullName evidence="4">Small ribosomal subunit protein bS16c</fullName>
    </recommendedName>
</protein>
<dbReference type="GO" id="GO:0003735">
    <property type="term" value="F:structural constituent of ribosome"/>
    <property type="evidence" value="ECO:0007669"/>
    <property type="project" value="InterPro"/>
</dbReference>
<name>A0A2U9NSD0_9STRA</name>
<dbReference type="HAMAP" id="MF_00385">
    <property type="entry name" value="Ribosomal_bS16"/>
    <property type="match status" value="1"/>
</dbReference>
<sequence length="79" mass="9332">MLKLRLKRNGRKRQPSYRLVIMESTSRRDGRPVDEVGYYDPITKKSSFNEEKIIKWLSYGAQPTETVFRLLKKSNLIEA</sequence>
<dbReference type="InterPro" id="IPR023803">
    <property type="entry name" value="Ribosomal_bS16_dom_sf"/>
</dbReference>
<comment type="subcellular location">
    <subcellularLocation>
        <location evidence="4">Plastid</location>
        <location evidence="4">Chloroplast</location>
    </subcellularLocation>
</comment>
<dbReference type="PANTHER" id="PTHR12919:SF20">
    <property type="entry name" value="SMALL RIBOSOMAL SUBUNIT PROTEIN BS16M"/>
    <property type="match status" value="1"/>
</dbReference>
<dbReference type="RefSeq" id="YP_009497239.1">
    <property type="nucleotide sequence ID" value="NC_038005.1"/>
</dbReference>
<dbReference type="EMBL" id="MG755804">
    <property type="protein sequence ID" value="AWT39952.1"/>
    <property type="molecule type" value="Genomic_DNA"/>
</dbReference>
<dbReference type="SUPFAM" id="SSF54565">
    <property type="entry name" value="Ribosomal protein S16"/>
    <property type="match status" value="1"/>
</dbReference>
<evidence type="ECO:0000256" key="1">
    <source>
        <dbReference type="ARBA" id="ARBA00006668"/>
    </source>
</evidence>
<keyword evidence="3 4" id="KW-0687">Ribonucleoprotein</keyword>
<dbReference type="Pfam" id="PF00886">
    <property type="entry name" value="Ribosomal_S16"/>
    <property type="match status" value="1"/>
</dbReference>
<dbReference type="Gene3D" id="3.30.1320.10">
    <property type="match status" value="1"/>
</dbReference>
<comment type="similarity">
    <text evidence="1 4">Belongs to the bacterial ribosomal protein bS16 family.</text>
</comment>
<dbReference type="GO" id="GO:0009507">
    <property type="term" value="C:chloroplast"/>
    <property type="evidence" value="ECO:0007669"/>
    <property type="project" value="UniProtKB-SubCell"/>
</dbReference>
<dbReference type="PANTHER" id="PTHR12919">
    <property type="entry name" value="30S RIBOSOMAL PROTEIN S16"/>
    <property type="match status" value="1"/>
</dbReference>
<organism evidence="5">
    <name type="scientific">Discostella pseudostelligera</name>
    <dbReference type="NCBI Taxonomy" id="259834"/>
    <lineage>
        <taxon>Eukaryota</taxon>
        <taxon>Sar</taxon>
        <taxon>Stramenopiles</taxon>
        <taxon>Ochrophyta</taxon>
        <taxon>Bacillariophyta</taxon>
        <taxon>Coscinodiscophyceae</taxon>
        <taxon>Thalassiosirophycidae</taxon>
        <taxon>Stephanodiscales</taxon>
        <taxon>Stephanodiscaceae</taxon>
        <taxon>Discostella</taxon>
    </lineage>
</organism>
<dbReference type="NCBIfam" id="TIGR00002">
    <property type="entry name" value="S16"/>
    <property type="match status" value="1"/>
</dbReference>
<dbReference type="GO" id="GO:0015935">
    <property type="term" value="C:small ribosomal subunit"/>
    <property type="evidence" value="ECO:0007669"/>
    <property type="project" value="TreeGrafter"/>
</dbReference>
<dbReference type="GO" id="GO:0005739">
    <property type="term" value="C:mitochondrion"/>
    <property type="evidence" value="ECO:0007669"/>
    <property type="project" value="GOC"/>
</dbReference>
<keyword evidence="5" id="KW-0934">Plastid</keyword>
<dbReference type="GeneID" id="36959783"/>
<evidence type="ECO:0000313" key="5">
    <source>
        <dbReference type="EMBL" id="AWT39952.1"/>
    </source>
</evidence>
<reference evidence="5" key="1">
    <citation type="journal article" date="2018" name="Adv. Bot. Res.">
        <title>Evolution of the Plastid Genomes in Diatoms.</title>
        <authorList>
            <person name="Yu M."/>
            <person name="Ashworth M.P."/>
            <person name="Hajrah N.H."/>
            <person name="Khiyami M.A."/>
            <person name="Sabir M.J."/>
            <person name="Alhebshi A.M."/>
            <person name="Al-Malki A.L."/>
            <person name="Sabir J.S.M."/>
            <person name="Theriot E.C."/>
            <person name="Jansen R.K."/>
        </authorList>
    </citation>
    <scope>NUCLEOTIDE SEQUENCE</scope>
</reference>
<evidence type="ECO:0000256" key="2">
    <source>
        <dbReference type="ARBA" id="ARBA00022980"/>
    </source>
</evidence>
<proteinExistence type="inferred from homology"/>
<keyword evidence="2 4" id="KW-0689">Ribosomal protein</keyword>
<evidence type="ECO:0000256" key="4">
    <source>
        <dbReference type="HAMAP-Rule" id="MF_00385"/>
    </source>
</evidence>
<dbReference type="InterPro" id="IPR000307">
    <property type="entry name" value="Ribosomal_bS16"/>
</dbReference>
<geneLocation type="chloroplast" evidence="5"/>
<keyword evidence="5" id="KW-0150">Chloroplast</keyword>
<gene>
    <name evidence="4 5" type="primary">rps16</name>
</gene>
<accession>A0A2U9NSD0</accession>
<evidence type="ECO:0000256" key="3">
    <source>
        <dbReference type="ARBA" id="ARBA00023274"/>
    </source>
</evidence>
<dbReference type="InterPro" id="IPR020592">
    <property type="entry name" value="Ribosomal_bS16_CS"/>
</dbReference>